<keyword evidence="6" id="KW-0456">Lyase</keyword>
<proteinExistence type="inferred from homology"/>
<evidence type="ECO:0000313" key="7">
    <source>
        <dbReference type="EMBL" id="PRP79731.1"/>
    </source>
</evidence>
<dbReference type="STRING" id="1890364.A0A2P6N6Z8"/>
<evidence type="ECO:0000256" key="3">
    <source>
        <dbReference type="ARBA" id="ARBA00010387"/>
    </source>
</evidence>
<keyword evidence="8" id="KW-1185">Reference proteome</keyword>
<dbReference type="FunCoup" id="A0A2P6N6Z8">
    <property type="interactions" value="206"/>
</dbReference>
<evidence type="ECO:0000256" key="1">
    <source>
        <dbReference type="ARBA" id="ARBA00000441"/>
    </source>
</evidence>
<dbReference type="CDD" id="cd00948">
    <property type="entry name" value="FBP_aldolase_I_a"/>
    <property type="match status" value="1"/>
</dbReference>
<dbReference type="Proteomes" id="UP000241769">
    <property type="component" value="Unassembled WGS sequence"/>
</dbReference>
<dbReference type="FunFam" id="3.20.20.70:FF:000140">
    <property type="entry name" value="Fructose-bisphosphate aldolase"/>
    <property type="match status" value="1"/>
</dbReference>
<comment type="similarity">
    <text evidence="3">Belongs to the class I fructose-bisphosphate aldolase family.</text>
</comment>
<evidence type="ECO:0000256" key="4">
    <source>
        <dbReference type="ARBA" id="ARBA00013068"/>
    </source>
</evidence>
<dbReference type="EMBL" id="MDYQ01000173">
    <property type="protein sequence ID" value="PRP79731.1"/>
    <property type="molecule type" value="Genomic_DNA"/>
</dbReference>
<comment type="catalytic activity">
    <reaction evidence="1">
        <text>beta-D-fructose 1,6-bisphosphate = D-glyceraldehyde 3-phosphate + dihydroxyacetone phosphate</text>
        <dbReference type="Rhea" id="RHEA:14729"/>
        <dbReference type="ChEBI" id="CHEBI:32966"/>
        <dbReference type="ChEBI" id="CHEBI:57642"/>
        <dbReference type="ChEBI" id="CHEBI:59776"/>
        <dbReference type="EC" id="4.1.2.13"/>
    </reaction>
</comment>
<dbReference type="GO" id="GO:0006096">
    <property type="term" value="P:glycolytic process"/>
    <property type="evidence" value="ECO:0007669"/>
    <property type="project" value="UniProtKB-UniPathway"/>
</dbReference>
<dbReference type="OrthoDB" id="36455at2759"/>
<dbReference type="InParanoid" id="A0A2P6N6Z8"/>
<dbReference type="NCBIfam" id="NF033379">
    <property type="entry name" value="FrucBisAld_I"/>
    <property type="match status" value="1"/>
</dbReference>
<dbReference type="PANTHER" id="PTHR11627">
    <property type="entry name" value="FRUCTOSE-BISPHOSPHATE ALDOLASE"/>
    <property type="match status" value="1"/>
</dbReference>
<sequence>MPLVGGKYRQELAQTAQALSQRGKGLLAADESTGTIGKRFDSIKVENNESNRRDYRELLFTTKGWGQYCSGVILYDETLHQKAADGTPFTELLKKEGVISGIKLDKGVVPIPGTEGETSTQGLDGLAQRCADYYSKGVRFAKWRAVLNINKSSPSQLGITENAHTLARYAAICQENGLVPIVEPEVLMDGEHSLEDCIEATQSVLAGVVKALHDHHIFLEGCVLKPNMVTPGQGHASYKTTSAQEVARATVTVLQRTIPPAIPGIFFLSGGQSEEEASRNLNAINALEAAKPWALSFSYGRALQKSALSAWGGKKENLQAGQDAFAQRAKANSEAQLGKYAVSL</sequence>
<comment type="pathway">
    <text evidence="2">Carbohydrate degradation; glycolysis; D-glyceraldehyde 3-phosphate and glycerone phosphate from D-glucose: step 4/4.</text>
</comment>
<evidence type="ECO:0000313" key="8">
    <source>
        <dbReference type="Proteomes" id="UP000241769"/>
    </source>
</evidence>
<dbReference type="Gene3D" id="3.20.20.70">
    <property type="entry name" value="Aldolase class I"/>
    <property type="match status" value="1"/>
</dbReference>
<accession>A0A2P6N6Z8</accession>
<organism evidence="7 8">
    <name type="scientific">Planoprotostelium fungivorum</name>
    <dbReference type="NCBI Taxonomy" id="1890364"/>
    <lineage>
        <taxon>Eukaryota</taxon>
        <taxon>Amoebozoa</taxon>
        <taxon>Evosea</taxon>
        <taxon>Variosea</taxon>
        <taxon>Cavosteliida</taxon>
        <taxon>Cavosteliaceae</taxon>
        <taxon>Planoprotostelium</taxon>
    </lineage>
</organism>
<keyword evidence="5" id="KW-0324">Glycolysis</keyword>
<evidence type="ECO:0000256" key="6">
    <source>
        <dbReference type="ARBA" id="ARBA00023239"/>
    </source>
</evidence>
<comment type="caution">
    <text evidence="7">The sequence shown here is derived from an EMBL/GenBank/DDBJ whole genome shotgun (WGS) entry which is preliminary data.</text>
</comment>
<protein>
    <recommendedName>
        <fullName evidence="4">fructose-bisphosphate aldolase</fullName>
        <ecNumber evidence="4">4.1.2.13</ecNumber>
    </recommendedName>
</protein>
<dbReference type="AlphaFoldDB" id="A0A2P6N6Z8"/>
<dbReference type="UniPathway" id="UPA00109">
    <property type="reaction ID" value="UER00183"/>
</dbReference>
<dbReference type="InterPro" id="IPR013785">
    <property type="entry name" value="Aldolase_TIM"/>
</dbReference>
<name>A0A2P6N6Z8_9EUKA</name>
<dbReference type="EC" id="4.1.2.13" evidence="4"/>
<gene>
    <name evidence="7" type="ORF">PROFUN_12665</name>
</gene>
<reference evidence="7 8" key="1">
    <citation type="journal article" date="2018" name="Genome Biol. Evol.">
        <title>Multiple Roots of Fruiting Body Formation in Amoebozoa.</title>
        <authorList>
            <person name="Hillmann F."/>
            <person name="Forbes G."/>
            <person name="Novohradska S."/>
            <person name="Ferling I."/>
            <person name="Riege K."/>
            <person name="Groth M."/>
            <person name="Westermann M."/>
            <person name="Marz M."/>
            <person name="Spaller T."/>
            <person name="Winckler T."/>
            <person name="Schaap P."/>
            <person name="Glockner G."/>
        </authorList>
    </citation>
    <scope>NUCLEOTIDE SEQUENCE [LARGE SCALE GENOMIC DNA]</scope>
    <source>
        <strain evidence="7 8">Jena</strain>
    </source>
</reference>
<evidence type="ECO:0000256" key="5">
    <source>
        <dbReference type="ARBA" id="ARBA00023152"/>
    </source>
</evidence>
<dbReference type="Pfam" id="PF00274">
    <property type="entry name" value="Glycolytic"/>
    <property type="match status" value="1"/>
</dbReference>
<dbReference type="GO" id="GO:0004332">
    <property type="term" value="F:fructose-bisphosphate aldolase activity"/>
    <property type="evidence" value="ECO:0007669"/>
    <property type="project" value="UniProtKB-EC"/>
</dbReference>
<dbReference type="InterPro" id="IPR000741">
    <property type="entry name" value="FBA_I"/>
</dbReference>
<dbReference type="SUPFAM" id="SSF51569">
    <property type="entry name" value="Aldolase"/>
    <property type="match status" value="1"/>
</dbReference>
<evidence type="ECO:0000256" key="2">
    <source>
        <dbReference type="ARBA" id="ARBA00004714"/>
    </source>
</evidence>